<sequence>MTKATQIHPDKVRAYLATDYRLGHTSHDIILTVGQRSERLATLFADNAVNCGAFLTAYNPRGAIQSDAANDLAHAQLATKLMELELQAIEGSGSEDGTEWPSEKSFFALGLALDPAKEIGLHFDQDAIVWVGGDAVPQLVLLR</sequence>
<evidence type="ECO:0000313" key="1">
    <source>
        <dbReference type="EMBL" id="SMC82982.1"/>
    </source>
</evidence>
<gene>
    <name evidence="1" type="ORF">SAMN06296008_12213</name>
</gene>
<dbReference type="InterPro" id="IPR021710">
    <property type="entry name" value="DUF3293"/>
</dbReference>
<evidence type="ECO:0008006" key="3">
    <source>
        <dbReference type="Google" id="ProtNLM"/>
    </source>
</evidence>
<dbReference type="AlphaFoldDB" id="A0A1W2CDN8"/>
<reference evidence="1 2" key="1">
    <citation type="submission" date="2017-04" db="EMBL/GenBank/DDBJ databases">
        <authorList>
            <person name="Afonso C.L."/>
            <person name="Miller P.J."/>
            <person name="Scott M.A."/>
            <person name="Spackman E."/>
            <person name="Goraichik I."/>
            <person name="Dimitrov K.M."/>
            <person name="Suarez D.L."/>
            <person name="Swayne D.E."/>
        </authorList>
    </citation>
    <scope>NUCLEOTIDE SEQUENCE [LARGE SCALE GENOMIC DNA]</scope>
    <source>
        <strain evidence="1 2">VK13</strain>
    </source>
</reference>
<accession>A0A1W2CDN8</accession>
<name>A0A1W2CDN8_9BURK</name>
<keyword evidence="2" id="KW-1185">Reference proteome</keyword>
<dbReference type="Pfam" id="PF11697">
    <property type="entry name" value="DUF3293"/>
    <property type="match status" value="1"/>
</dbReference>
<dbReference type="STRING" id="1938817.SAMN06296008_12213"/>
<organism evidence="1 2">
    <name type="scientific">Polynucleobacter kasalickyi</name>
    <dbReference type="NCBI Taxonomy" id="1938817"/>
    <lineage>
        <taxon>Bacteria</taxon>
        <taxon>Pseudomonadati</taxon>
        <taxon>Pseudomonadota</taxon>
        <taxon>Betaproteobacteria</taxon>
        <taxon>Burkholderiales</taxon>
        <taxon>Burkholderiaceae</taxon>
        <taxon>Polynucleobacter</taxon>
    </lineage>
</organism>
<dbReference type="Proteomes" id="UP000192708">
    <property type="component" value="Unassembled WGS sequence"/>
</dbReference>
<dbReference type="RefSeq" id="WP_084286044.1">
    <property type="nucleotide sequence ID" value="NZ_FWXJ01000022.1"/>
</dbReference>
<protein>
    <recommendedName>
        <fullName evidence="3">DUF3293 domain-containing protein</fullName>
    </recommendedName>
</protein>
<evidence type="ECO:0000313" key="2">
    <source>
        <dbReference type="Proteomes" id="UP000192708"/>
    </source>
</evidence>
<dbReference type="EMBL" id="FWXJ01000022">
    <property type="protein sequence ID" value="SMC82982.1"/>
    <property type="molecule type" value="Genomic_DNA"/>
</dbReference>
<dbReference type="OrthoDB" id="8548211at2"/>
<proteinExistence type="predicted"/>